<keyword evidence="4 5" id="KW-0963">Cytoplasm</keyword>
<dbReference type="HAMAP" id="MF_01114">
    <property type="entry name" value="RecX"/>
    <property type="match status" value="1"/>
</dbReference>
<comment type="subcellular location">
    <subcellularLocation>
        <location evidence="1 5">Cytoplasm</location>
    </subcellularLocation>
</comment>
<evidence type="ECO:0000256" key="1">
    <source>
        <dbReference type="ARBA" id="ARBA00004496"/>
    </source>
</evidence>
<evidence type="ECO:0000256" key="2">
    <source>
        <dbReference type="ARBA" id="ARBA00009695"/>
    </source>
</evidence>
<evidence type="ECO:0000259" key="7">
    <source>
        <dbReference type="Pfam" id="PF21981"/>
    </source>
</evidence>
<reference evidence="8 9" key="1">
    <citation type="journal article" date="2016" name="Nat. Commun.">
        <title>Thousands of microbial genomes shed light on interconnected biogeochemical processes in an aquifer system.</title>
        <authorList>
            <person name="Anantharaman K."/>
            <person name="Brown C.T."/>
            <person name="Hug L.A."/>
            <person name="Sharon I."/>
            <person name="Castelle C.J."/>
            <person name="Probst A.J."/>
            <person name="Thomas B.C."/>
            <person name="Singh A."/>
            <person name="Wilkins M.J."/>
            <person name="Karaoz U."/>
            <person name="Brodie E.L."/>
            <person name="Williams K.H."/>
            <person name="Hubbard S.S."/>
            <person name="Banfield J.F."/>
        </authorList>
    </citation>
    <scope>NUCLEOTIDE SEQUENCE [LARGE SCALE GENOMIC DNA]</scope>
</reference>
<dbReference type="InterPro" id="IPR036388">
    <property type="entry name" value="WH-like_DNA-bd_sf"/>
</dbReference>
<dbReference type="EMBL" id="MFZT01000008">
    <property type="protein sequence ID" value="OGK31816.1"/>
    <property type="molecule type" value="Genomic_DNA"/>
</dbReference>
<feature type="domain" description="RecX third three-helical" evidence="7">
    <location>
        <begin position="113"/>
        <end position="159"/>
    </location>
</feature>
<evidence type="ECO:0000313" key="9">
    <source>
        <dbReference type="Proteomes" id="UP000178098"/>
    </source>
</evidence>
<dbReference type="InterPro" id="IPR003783">
    <property type="entry name" value="Regulatory_RecX"/>
</dbReference>
<dbReference type="Gene3D" id="1.10.10.10">
    <property type="entry name" value="Winged helix-like DNA-binding domain superfamily/Winged helix DNA-binding domain"/>
    <property type="match status" value="2"/>
</dbReference>
<evidence type="ECO:0000313" key="8">
    <source>
        <dbReference type="EMBL" id="OGK31816.1"/>
    </source>
</evidence>
<sequence>MTKKPLNEIKEYLIFITDRYLGVRPRSIKEMRDYYARKLKRYNLSDEETQTLIEERIISLLATSLLDDEAFARWYVAEKSHFKHRGTIRLLIELKRKGIPDELIEQALSTKEEQDVDIIKHLLLTKYRSYNMNSLIERQRAQNGLLRRGFSFRDIKTALEENDPEE</sequence>
<gene>
    <name evidence="5" type="primary">recX</name>
    <name evidence="8" type="ORF">A3D08_03060</name>
</gene>
<name>A0A1F7HLF0_9BACT</name>
<dbReference type="GO" id="GO:0005737">
    <property type="term" value="C:cytoplasm"/>
    <property type="evidence" value="ECO:0007669"/>
    <property type="project" value="UniProtKB-SubCell"/>
</dbReference>
<dbReference type="PANTHER" id="PTHR33602:SF1">
    <property type="entry name" value="REGULATORY PROTEIN RECX FAMILY PROTEIN"/>
    <property type="match status" value="1"/>
</dbReference>
<evidence type="ECO:0000259" key="6">
    <source>
        <dbReference type="Pfam" id="PF02631"/>
    </source>
</evidence>
<feature type="domain" description="RecX second three-helical" evidence="6">
    <location>
        <begin position="67"/>
        <end position="108"/>
    </location>
</feature>
<dbReference type="GO" id="GO:0006282">
    <property type="term" value="P:regulation of DNA repair"/>
    <property type="evidence" value="ECO:0007669"/>
    <property type="project" value="UniProtKB-UniRule"/>
</dbReference>
<comment type="caution">
    <text evidence="8">The sequence shown here is derived from an EMBL/GenBank/DDBJ whole genome shotgun (WGS) entry which is preliminary data.</text>
</comment>
<dbReference type="Pfam" id="PF21981">
    <property type="entry name" value="RecX_HTH3"/>
    <property type="match status" value="1"/>
</dbReference>
<evidence type="ECO:0000256" key="3">
    <source>
        <dbReference type="ARBA" id="ARBA00018111"/>
    </source>
</evidence>
<dbReference type="InterPro" id="IPR053925">
    <property type="entry name" value="RecX_HTH_3rd"/>
</dbReference>
<protein>
    <recommendedName>
        <fullName evidence="3 5">Regulatory protein RecX</fullName>
    </recommendedName>
</protein>
<evidence type="ECO:0000256" key="4">
    <source>
        <dbReference type="ARBA" id="ARBA00022490"/>
    </source>
</evidence>
<dbReference type="InterPro" id="IPR053924">
    <property type="entry name" value="RecX_HTH_2nd"/>
</dbReference>
<organism evidence="8 9">
    <name type="scientific">Candidatus Roizmanbacteria bacterium RIFCSPHIGHO2_02_FULL_43_11</name>
    <dbReference type="NCBI Taxonomy" id="1802043"/>
    <lineage>
        <taxon>Bacteria</taxon>
        <taxon>Candidatus Roizmaniibacteriota</taxon>
    </lineage>
</organism>
<comment type="similarity">
    <text evidence="2 5">Belongs to the RecX family.</text>
</comment>
<dbReference type="Pfam" id="PF02631">
    <property type="entry name" value="RecX_HTH2"/>
    <property type="match status" value="1"/>
</dbReference>
<dbReference type="AlphaFoldDB" id="A0A1F7HLF0"/>
<evidence type="ECO:0000256" key="5">
    <source>
        <dbReference type="HAMAP-Rule" id="MF_01114"/>
    </source>
</evidence>
<dbReference type="Proteomes" id="UP000178098">
    <property type="component" value="Unassembled WGS sequence"/>
</dbReference>
<proteinExistence type="inferred from homology"/>
<accession>A0A1F7HLF0</accession>
<dbReference type="PANTHER" id="PTHR33602">
    <property type="entry name" value="REGULATORY PROTEIN RECX FAMILY PROTEIN"/>
    <property type="match status" value="1"/>
</dbReference>
<comment type="function">
    <text evidence="5">Modulates RecA activity.</text>
</comment>